<protein>
    <submittedName>
        <fullName evidence="1">Uncharacterized protein</fullName>
    </submittedName>
</protein>
<gene>
    <name evidence="1" type="ORF">L3Q82_006802</name>
</gene>
<accession>A0ACB8WVY7</accession>
<comment type="caution">
    <text evidence="1">The sequence shown here is derived from an EMBL/GenBank/DDBJ whole genome shotgun (WGS) entry which is preliminary data.</text>
</comment>
<name>A0ACB8WVY7_9TELE</name>
<organism evidence="1 2">
    <name type="scientific">Scortum barcoo</name>
    <name type="common">barcoo grunter</name>
    <dbReference type="NCBI Taxonomy" id="214431"/>
    <lineage>
        <taxon>Eukaryota</taxon>
        <taxon>Metazoa</taxon>
        <taxon>Chordata</taxon>
        <taxon>Craniata</taxon>
        <taxon>Vertebrata</taxon>
        <taxon>Euteleostomi</taxon>
        <taxon>Actinopterygii</taxon>
        <taxon>Neopterygii</taxon>
        <taxon>Teleostei</taxon>
        <taxon>Neoteleostei</taxon>
        <taxon>Acanthomorphata</taxon>
        <taxon>Eupercaria</taxon>
        <taxon>Centrarchiformes</taxon>
        <taxon>Terapontoidei</taxon>
        <taxon>Terapontidae</taxon>
        <taxon>Scortum</taxon>
    </lineage>
</organism>
<dbReference type="Proteomes" id="UP000831701">
    <property type="component" value="Chromosome 5"/>
</dbReference>
<keyword evidence="2" id="KW-1185">Reference proteome</keyword>
<evidence type="ECO:0000313" key="2">
    <source>
        <dbReference type="Proteomes" id="UP000831701"/>
    </source>
</evidence>
<evidence type="ECO:0000313" key="1">
    <source>
        <dbReference type="EMBL" id="KAI3371925.1"/>
    </source>
</evidence>
<proteinExistence type="predicted"/>
<dbReference type="EMBL" id="CM041535">
    <property type="protein sequence ID" value="KAI3371925.1"/>
    <property type="molecule type" value="Genomic_DNA"/>
</dbReference>
<sequence>MGGNDDGDIIEHHVEEEMEKKGTRSHAASSSSFLESVSPSDRDGHSGTQSSHRLLAYSDALISIIATVMILPVAHTKVEDKEELRESLQVLTAKIGVYLMTFLIVTVAWAAHIRLFQVIVRIDDCLALLNLFSLMAAFPDNILGILLFCGCVMVMGVMQSVIVLYAFSRPFLLNEQIQISENQTFYKNHILKVIMRVPLMCFLASIFSVIFFQLSYVLLAVVIFLPYISQCLKWCRSKAIGQVAESPDSMLFYTYLPNEPLSKDRVEAFSDGVYAIVATLLILDICEDNVPDRTVVQDQFGGSLIAALQVYGPEYLAYFGSFATVGLLWFVHHSLFLHVTKATRFMGLLNTFSLAFVGGLPLAYQLTLDEFPRNSRNELEAIQISCVIIFFAGIFQLAIWVVALYNEQETLHPYVRYQLLRSDRFATKQAN</sequence>
<reference evidence="1" key="1">
    <citation type="submission" date="2022-04" db="EMBL/GenBank/DDBJ databases">
        <title>Jade perch genome.</title>
        <authorList>
            <person name="Chao B."/>
        </authorList>
    </citation>
    <scope>NUCLEOTIDE SEQUENCE</scope>
    <source>
        <strain evidence="1">CB-2022</strain>
    </source>
</reference>